<accession>A0AA39UZR1</accession>
<dbReference type="Proteomes" id="UP001175228">
    <property type="component" value="Unassembled WGS sequence"/>
</dbReference>
<proteinExistence type="predicted"/>
<dbReference type="AlphaFoldDB" id="A0AA39UZR1"/>
<reference evidence="2" key="1">
    <citation type="submission" date="2023-06" db="EMBL/GenBank/DDBJ databases">
        <authorList>
            <consortium name="Lawrence Berkeley National Laboratory"/>
            <person name="Ahrendt S."/>
            <person name="Sahu N."/>
            <person name="Indic B."/>
            <person name="Wong-Bajracharya J."/>
            <person name="Merenyi Z."/>
            <person name="Ke H.-M."/>
            <person name="Monk M."/>
            <person name="Kocsube S."/>
            <person name="Drula E."/>
            <person name="Lipzen A."/>
            <person name="Balint B."/>
            <person name="Henrissat B."/>
            <person name="Andreopoulos B."/>
            <person name="Martin F.M."/>
            <person name="Harder C.B."/>
            <person name="Rigling D."/>
            <person name="Ford K.L."/>
            <person name="Foster G.D."/>
            <person name="Pangilinan J."/>
            <person name="Papanicolaou A."/>
            <person name="Barry K."/>
            <person name="LaButti K."/>
            <person name="Viragh M."/>
            <person name="Koriabine M."/>
            <person name="Yan M."/>
            <person name="Riley R."/>
            <person name="Champramary S."/>
            <person name="Plett K.L."/>
            <person name="Tsai I.J."/>
            <person name="Slot J."/>
            <person name="Sipos G."/>
            <person name="Plett J."/>
            <person name="Nagy L.G."/>
            <person name="Grigoriev I.V."/>
        </authorList>
    </citation>
    <scope>NUCLEOTIDE SEQUENCE</scope>
    <source>
        <strain evidence="2">HWK02</strain>
    </source>
</reference>
<dbReference type="Pfam" id="PF18759">
    <property type="entry name" value="Plavaka"/>
    <property type="match status" value="1"/>
</dbReference>
<feature type="compositionally biased region" description="Acidic residues" evidence="1">
    <location>
        <begin position="709"/>
        <end position="724"/>
    </location>
</feature>
<gene>
    <name evidence="2" type="ORF">EDD18DRAFT_1098405</name>
</gene>
<evidence type="ECO:0000313" key="3">
    <source>
        <dbReference type="Proteomes" id="UP001175228"/>
    </source>
</evidence>
<protein>
    <submittedName>
        <fullName evidence="2">Uncharacterized protein</fullName>
    </submittedName>
</protein>
<evidence type="ECO:0000313" key="2">
    <source>
        <dbReference type="EMBL" id="KAK0504974.1"/>
    </source>
</evidence>
<organism evidence="2 3">
    <name type="scientific">Armillaria luteobubalina</name>
    <dbReference type="NCBI Taxonomy" id="153913"/>
    <lineage>
        <taxon>Eukaryota</taxon>
        <taxon>Fungi</taxon>
        <taxon>Dikarya</taxon>
        <taxon>Basidiomycota</taxon>
        <taxon>Agaricomycotina</taxon>
        <taxon>Agaricomycetes</taxon>
        <taxon>Agaricomycetidae</taxon>
        <taxon>Agaricales</taxon>
        <taxon>Marasmiineae</taxon>
        <taxon>Physalacriaceae</taxon>
        <taxon>Armillaria</taxon>
    </lineage>
</organism>
<feature type="region of interest" description="Disordered" evidence="1">
    <location>
        <begin position="704"/>
        <end position="724"/>
    </location>
</feature>
<dbReference type="EMBL" id="JAUEPU010000002">
    <property type="protein sequence ID" value="KAK0504974.1"/>
    <property type="molecule type" value="Genomic_DNA"/>
</dbReference>
<keyword evidence="3" id="KW-1185">Reference proteome</keyword>
<dbReference type="InterPro" id="IPR041078">
    <property type="entry name" value="Plavaka"/>
</dbReference>
<comment type="caution">
    <text evidence="2">The sequence shown here is derived from an EMBL/GenBank/DDBJ whole genome shotgun (WGS) entry which is preliminary data.</text>
</comment>
<evidence type="ECO:0000256" key="1">
    <source>
        <dbReference type="SAM" id="MobiDB-lite"/>
    </source>
</evidence>
<name>A0AA39UZR1_9AGAR</name>
<sequence>MSHEKACSWKILESLPPRLNLSLATPSLSGATTSQECWEQAQPQANGILEIFDAMEDVQPSPPEIASSSGSEPRVEYIRTEYHPHSSRPPRLDKVEEFQAQTGPNATLSSDDKPWSPFSSRDDFELTEWILESGINQGDIDALLTMMTKRGGQVPSFQNHQELIAMWKKAAHLRTTFESTTFTVPLKGEDYKFTVYHRDLWAWTLDILQDPLLAPYLNWDAQRLFKVDGSTSQRFYTEPHTGNIFWEIQTALPTSGKPICYIIYADKTRLSSFGTVQGYPVIVRLGNLPSHIRNGQGVGGGRVIGWLPIIKEEAKHKDKPYYADFKRAVWHKAFKFILSPIKGKSKLGAWVQVAGGTEMMLCHLYLFPTIMILSADYKEQCMMALTQGCKAKFPCNVCLVPLKELYQANETYPLRSLAEAQKLYEEAAKIRGATDRNVYLKAFGLRFIKNTFWDITHCDVHRALSFDRLHAFNNGLFVDHLLEEIKNRILKLEPSFSQEADELLEAFPSWRDLYHFKQGFMNVSFTDGRKYEALTKLIFIVHAIFTAAKDHIEHILLRALHIYMELDVYASLTLHTSDSLRDGRARIPILASLIEEYEKAVHDEDEVMRWAAINARKTPKETKIKDWNFPKAHLHQHLFNNIEAKGVTLNYNTKPNESMHGSFKESYQRRTNFKNVDEQILRVDDWYNAMAYLRHQINHHDKIKKEFPDDQVAEGETGAEDEDEDELVLASGSANSNADYTAAASLHGRCGKGGGKLSMAEVKAKAKHFESHPEELPLDNGIPAEFAGFECQDQISSYGMVKVNYSSVIDWCFTTDILRCSPNFHNRPRYDFVLLKTDQGPMFAQLVLVFECVVHGMTYPLMLVRPFGEAVGPITWKDRDLGFYRVRNKIESDPLIVSIYSVI</sequence>